<dbReference type="RefSeq" id="WP_207917787.1">
    <property type="nucleotide sequence ID" value="NZ_SJOI01000001.1"/>
</dbReference>
<dbReference type="InterPro" id="IPR035906">
    <property type="entry name" value="MetI-like_sf"/>
</dbReference>
<comment type="subcellular location">
    <subcellularLocation>
        <location evidence="1">Cell inner membrane</location>
        <topology evidence="1">Multi-pass membrane protein</topology>
    </subcellularLocation>
    <subcellularLocation>
        <location evidence="8">Cell membrane</location>
        <topology evidence="8">Multi-pass membrane protein</topology>
    </subcellularLocation>
</comment>
<feature type="domain" description="ABC transmembrane type-1" evidence="9">
    <location>
        <begin position="85"/>
        <end position="275"/>
    </location>
</feature>
<evidence type="ECO:0000256" key="7">
    <source>
        <dbReference type="ARBA" id="ARBA00023136"/>
    </source>
</evidence>
<feature type="transmembrane region" description="Helical" evidence="8">
    <location>
        <begin position="254"/>
        <end position="275"/>
    </location>
</feature>
<dbReference type="PANTHER" id="PTHR43744">
    <property type="entry name" value="ABC TRANSPORTER PERMEASE PROTEIN MG189-RELATED-RELATED"/>
    <property type="match status" value="1"/>
</dbReference>
<comment type="caution">
    <text evidence="10">The sequence shown here is derived from an EMBL/GenBank/DDBJ whole genome shotgun (WGS) entry which is preliminary data.</text>
</comment>
<name>A0A4R1N9L4_9GAMM</name>
<evidence type="ECO:0000313" key="10">
    <source>
        <dbReference type="EMBL" id="TCL03329.1"/>
    </source>
</evidence>
<feature type="transmembrane region" description="Helical" evidence="8">
    <location>
        <begin position="121"/>
        <end position="143"/>
    </location>
</feature>
<evidence type="ECO:0000256" key="3">
    <source>
        <dbReference type="ARBA" id="ARBA00022475"/>
    </source>
</evidence>
<dbReference type="PROSITE" id="PS50928">
    <property type="entry name" value="ABC_TM1"/>
    <property type="match status" value="1"/>
</dbReference>
<feature type="transmembrane region" description="Helical" evidence="8">
    <location>
        <begin position="155"/>
        <end position="175"/>
    </location>
</feature>
<evidence type="ECO:0000256" key="6">
    <source>
        <dbReference type="ARBA" id="ARBA00022989"/>
    </source>
</evidence>
<evidence type="ECO:0000256" key="8">
    <source>
        <dbReference type="RuleBase" id="RU363032"/>
    </source>
</evidence>
<keyword evidence="5 8" id="KW-0812">Transmembrane</keyword>
<keyword evidence="3" id="KW-1003">Cell membrane</keyword>
<keyword evidence="2 8" id="KW-0813">Transport</keyword>
<protein>
    <submittedName>
        <fullName evidence="10">Multiple sugar transport system permease protein</fullName>
    </submittedName>
</protein>
<dbReference type="GO" id="GO:0055085">
    <property type="term" value="P:transmembrane transport"/>
    <property type="evidence" value="ECO:0007669"/>
    <property type="project" value="InterPro"/>
</dbReference>
<evidence type="ECO:0000313" key="11">
    <source>
        <dbReference type="Proteomes" id="UP000294555"/>
    </source>
</evidence>
<dbReference type="CDD" id="cd06261">
    <property type="entry name" value="TM_PBP2"/>
    <property type="match status" value="1"/>
</dbReference>
<dbReference type="InterPro" id="IPR000515">
    <property type="entry name" value="MetI-like"/>
</dbReference>
<organism evidence="10 11">
    <name type="scientific">Sodalis ligni</name>
    <dbReference type="NCBI Taxonomy" id="2697027"/>
    <lineage>
        <taxon>Bacteria</taxon>
        <taxon>Pseudomonadati</taxon>
        <taxon>Pseudomonadota</taxon>
        <taxon>Gammaproteobacteria</taxon>
        <taxon>Enterobacterales</taxon>
        <taxon>Bruguierivoracaceae</taxon>
        <taxon>Sodalis</taxon>
    </lineage>
</organism>
<gene>
    <name evidence="10" type="ORF">EZJ58_1391</name>
</gene>
<dbReference type="SUPFAM" id="SSF161098">
    <property type="entry name" value="MetI-like"/>
    <property type="match status" value="1"/>
</dbReference>
<evidence type="ECO:0000256" key="1">
    <source>
        <dbReference type="ARBA" id="ARBA00004429"/>
    </source>
</evidence>
<dbReference type="EMBL" id="SJOI01000001">
    <property type="protein sequence ID" value="TCL03329.1"/>
    <property type="molecule type" value="Genomic_DNA"/>
</dbReference>
<dbReference type="PANTHER" id="PTHR43744:SF12">
    <property type="entry name" value="ABC TRANSPORTER PERMEASE PROTEIN MG189-RELATED"/>
    <property type="match status" value="1"/>
</dbReference>
<dbReference type="Gene3D" id="1.10.3720.10">
    <property type="entry name" value="MetI-like"/>
    <property type="match status" value="1"/>
</dbReference>
<keyword evidence="7 8" id="KW-0472">Membrane</keyword>
<sequence length="289" mass="32068">MTTIDTSPRRRYSSKKRSRRIGNAVSLVVLSIGAVVMLLPFVWMIATSLKPAGEVFQYPPTFFGSAINWNNYRTVLSGSPFLSQLWNTVFISVVTLIGTLVTSAMAGFAFSWVFRFRGKDALFVIVLVSIMIPYHVLLVPTFALLRTMGLLDSPWAIILSTIVSPFGIFLMRQFYIGIPKELAEAATLDGCSPWGIFWKIFLPLSKPSLTTLAIFTFVGTWNDFLRPLIFLSSNENQTLTLGIYTAQGLFATNWPVLMATVGLSLLPVVIMFLCLQDLFVKGVALTGLK</sequence>
<dbReference type="Pfam" id="PF00528">
    <property type="entry name" value="BPD_transp_1"/>
    <property type="match status" value="1"/>
</dbReference>
<dbReference type="Proteomes" id="UP000294555">
    <property type="component" value="Unassembled WGS sequence"/>
</dbReference>
<evidence type="ECO:0000256" key="4">
    <source>
        <dbReference type="ARBA" id="ARBA00022519"/>
    </source>
</evidence>
<accession>A0A4R1N9L4</accession>
<keyword evidence="6 8" id="KW-1133">Transmembrane helix</keyword>
<evidence type="ECO:0000256" key="2">
    <source>
        <dbReference type="ARBA" id="ARBA00022448"/>
    </source>
</evidence>
<keyword evidence="11" id="KW-1185">Reference proteome</keyword>
<proteinExistence type="inferred from homology"/>
<reference evidence="10 11" key="1">
    <citation type="submission" date="2019-02" db="EMBL/GenBank/DDBJ databases">
        <title>Investigation of anaerobic lignin degradation for improved lignocellulosic biofuels.</title>
        <authorList>
            <person name="Deangelis K."/>
        </authorList>
    </citation>
    <scope>NUCLEOTIDE SEQUENCE [LARGE SCALE GENOMIC DNA]</scope>
    <source>
        <strain evidence="10 11">159R</strain>
    </source>
</reference>
<keyword evidence="10" id="KW-0762">Sugar transport</keyword>
<feature type="transmembrane region" description="Helical" evidence="8">
    <location>
        <begin position="89"/>
        <end position="114"/>
    </location>
</feature>
<feature type="transmembrane region" description="Helical" evidence="8">
    <location>
        <begin position="196"/>
        <end position="218"/>
    </location>
</feature>
<feature type="transmembrane region" description="Helical" evidence="8">
    <location>
        <begin position="21"/>
        <end position="46"/>
    </location>
</feature>
<keyword evidence="4" id="KW-0997">Cell inner membrane</keyword>
<evidence type="ECO:0000256" key="5">
    <source>
        <dbReference type="ARBA" id="ARBA00022692"/>
    </source>
</evidence>
<dbReference type="AlphaFoldDB" id="A0A4R1N9L4"/>
<comment type="similarity">
    <text evidence="8">Belongs to the binding-protein-dependent transport system permease family.</text>
</comment>
<dbReference type="GO" id="GO:0005886">
    <property type="term" value="C:plasma membrane"/>
    <property type="evidence" value="ECO:0007669"/>
    <property type="project" value="UniProtKB-SubCell"/>
</dbReference>
<evidence type="ECO:0000259" key="9">
    <source>
        <dbReference type="PROSITE" id="PS50928"/>
    </source>
</evidence>